<dbReference type="EC" id="3.4.-.-" evidence="5"/>
<protein>
    <submittedName>
        <fullName evidence="5">S9 family peptidase</fullName>
        <ecNumber evidence="5">3.4.-.-</ecNumber>
    </submittedName>
</protein>
<dbReference type="PANTHER" id="PTHR42776">
    <property type="entry name" value="SERINE PEPTIDASE S9 FAMILY MEMBER"/>
    <property type="match status" value="1"/>
</dbReference>
<gene>
    <name evidence="5" type="ORF">WMN62_05175</name>
</gene>
<feature type="region of interest" description="Disordered" evidence="3">
    <location>
        <begin position="1"/>
        <end position="24"/>
    </location>
</feature>
<evidence type="ECO:0000256" key="1">
    <source>
        <dbReference type="ARBA" id="ARBA00022801"/>
    </source>
</evidence>
<dbReference type="SUPFAM" id="SSF53474">
    <property type="entry name" value="alpha/beta-Hydrolases"/>
    <property type="match status" value="1"/>
</dbReference>
<dbReference type="PANTHER" id="PTHR42776:SF27">
    <property type="entry name" value="DIPEPTIDYL PEPTIDASE FAMILY MEMBER 6"/>
    <property type="match status" value="1"/>
</dbReference>
<dbReference type="Gene3D" id="2.120.10.30">
    <property type="entry name" value="TolB, C-terminal domain"/>
    <property type="match status" value="2"/>
</dbReference>
<name>A0ABU8Y9S2_9MICO</name>
<dbReference type="GO" id="GO:0016787">
    <property type="term" value="F:hydrolase activity"/>
    <property type="evidence" value="ECO:0007669"/>
    <property type="project" value="UniProtKB-KW"/>
</dbReference>
<evidence type="ECO:0000256" key="2">
    <source>
        <dbReference type="ARBA" id="ARBA00022825"/>
    </source>
</evidence>
<dbReference type="Gene3D" id="3.40.50.1820">
    <property type="entry name" value="alpha/beta hydrolase"/>
    <property type="match status" value="1"/>
</dbReference>
<feature type="domain" description="Peptidase S9 prolyl oligopeptidase catalytic" evidence="4">
    <location>
        <begin position="449"/>
        <end position="656"/>
    </location>
</feature>
<evidence type="ECO:0000259" key="4">
    <source>
        <dbReference type="Pfam" id="PF00326"/>
    </source>
</evidence>
<evidence type="ECO:0000313" key="5">
    <source>
        <dbReference type="EMBL" id="MEK0170856.1"/>
    </source>
</evidence>
<keyword evidence="6" id="KW-1185">Reference proteome</keyword>
<accession>A0ABU8Y9S2</accession>
<dbReference type="InterPro" id="IPR011042">
    <property type="entry name" value="6-blade_b-propeller_TolB-like"/>
</dbReference>
<dbReference type="Proteomes" id="UP001370299">
    <property type="component" value="Unassembled WGS sequence"/>
</dbReference>
<dbReference type="InterPro" id="IPR029058">
    <property type="entry name" value="AB_hydrolase_fold"/>
</dbReference>
<dbReference type="Pfam" id="PF07676">
    <property type="entry name" value="PD40"/>
    <property type="match status" value="1"/>
</dbReference>
<keyword evidence="2" id="KW-0645">Protease</keyword>
<sequence>MLANDIPHLHVPSSPTVSGDPGSTGAAFVAVSRPDLEQDASRSTIERVTAAGAVRWTSGDRDSSPVLSPDGRSLAFLRSVEDDRGVAHPQLAVVPVHGGEARIVTALPLGAGDPVWSPDSTRVAVTARFPEPGRYGSTVPGADRRPAPNAEAPRLVSRLDFHVDGTGYLLDKLQQIVVVDVTDPAAAPVDAPLTSAPCSVSAPAWYPDGGALLVVAPRDLGARETHDDDLYRVDASDGAMTLAIRTEGSVSAIATAPDGTVYYVGASHLDGRLVAEPEGLWVAAHGSDPIRLTARATVDVTGTPVLHRGDVLVAVLDRGTVTVRRVPAGTTAPLRLDELGVVLGGRLVVSGFDVDGDVLVATAATTDSPGEVHVVDLAASDDALPTVITDYAAPLRSEASAPGVRRIEELTGTAADGTPVHGWVVLPEGDGPHPVLRVVHGGPFGQDTWAFFDEAQVYASAGYAVVIGNPRGSAGYGLDHGRAVIGAMGTVDVDDVLALLDAALERPDLDAARVGIMGGSYGGFMTSWVAAHHGDRFVAAWSERAVNAWDSFAGSSDIGWYFADAYVGADPEEQRRRSPLTYAAQVTIPFMVAHSEADWRCPIEQGQRQFVALRRAGVDASFLVFPGEGHELSRSGSPWHRVQRFEHVLAWWAEHLPVTPVA</sequence>
<comment type="caution">
    <text evidence="5">The sequence shown here is derived from an EMBL/GenBank/DDBJ whole genome shotgun (WGS) entry which is preliminary data.</text>
</comment>
<dbReference type="SUPFAM" id="SSF82171">
    <property type="entry name" value="DPP6 N-terminal domain-like"/>
    <property type="match status" value="1"/>
</dbReference>
<organism evidence="5 6">
    <name type="scientific">Curtobacterium citreum</name>
    <dbReference type="NCBI Taxonomy" id="2036"/>
    <lineage>
        <taxon>Bacteria</taxon>
        <taxon>Bacillati</taxon>
        <taxon>Actinomycetota</taxon>
        <taxon>Actinomycetes</taxon>
        <taxon>Micrococcales</taxon>
        <taxon>Microbacteriaceae</taxon>
        <taxon>Curtobacterium</taxon>
    </lineage>
</organism>
<evidence type="ECO:0000256" key="3">
    <source>
        <dbReference type="SAM" id="MobiDB-lite"/>
    </source>
</evidence>
<keyword evidence="1 5" id="KW-0378">Hydrolase</keyword>
<keyword evidence="2" id="KW-0720">Serine protease</keyword>
<dbReference type="EMBL" id="JBBLYY010000031">
    <property type="protein sequence ID" value="MEK0170856.1"/>
    <property type="molecule type" value="Genomic_DNA"/>
</dbReference>
<reference evidence="5 6" key="1">
    <citation type="submission" date="2024-03" db="EMBL/GenBank/DDBJ databases">
        <title>Whole genomes of four grape xylem sap localized bacterial endophytes.</title>
        <authorList>
            <person name="Kumar G."/>
            <person name="Savka M.A."/>
        </authorList>
    </citation>
    <scope>NUCLEOTIDE SEQUENCE [LARGE SCALE GENOMIC DNA]</scope>
    <source>
        <strain evidence="5 6">RIT_GXS8</strain>
    </source>
</reference>
<evidence type="ECO:0000313" key="6">
    <source>
        <dbReference type="Proteomes" id="UP001370299"/>
    </source>
</evidence>
<dbReference type="RefSeq" id="WP_340197350.1">
    <property type="nucleotide sequence ID" value="NZ_JBBKAP010000063.1"/>
</dbReference>
<dbReference type="Pfam" id="PF00326">
    <property type="entry name" value="Peptidase_S9"/>
    <property type="match status" value="1"/>
</dbReference>
<dbReference type="InterPro" id="IPR011659">
    <property type="entry name" value="WD40"/>
</dbReference>
<dbReference type="InterPro" id="IPR001375">
    <property type="entry name" value="Peptidase_S9_cat"/>
</dbReference>
<proteinExistence type="predicted"/>